<accession>A0ABC8RN25</accession>
<dbReference type="EMBL" id="CAUOFW020001569">
    <property type="protein sequence ID" value="CAK9146390.1"/>
    <property type="molecule type" value="Genomic_DNA"/>
</dbReference>
<protein>
    <submittedName>
        <fullName evidence="2">Uncharacterized protein</fullName>
    </submittedName>
</protein>
<name>A0ABC8RN25_9AQUA</name>
<feature type="region of interest" description="Disordered" evidence="1">
    <location>
        <begin position="80"/>
        <end position="102"/>
    </location>
</feature>
<feature type="compositionally biased region" description="Basic and acidic residues" evidence="1">
    <location>
        <begin position="12"/>
        <end position="24"/>
    </location>
</feature>
<comment type="caution">
    <text evidence="2">The sequence shown here is derived from an EMBL/GenBank/DDBJ whole genome shotgun (WGS) entry which is preliminary data.</text>
</comment>
<organism evidence="2 3">
    <name type="scientific">Ilex paraguariensis</name>
    <name type="common">yerba mate</name>
    <dbReference type="NCBI Taxonomy" id="185542"/>
    <lineage>
        <taxon>Eukaryota</taxon>
        <taxon>Viridiplantae</taxon>
        <taxon>Streptophyta</taxon>
        <taxon>Embryophyta</taxon>
        <taxon>Tracheophyta</taxon>
        <taxon>Spermatophyta</taxon>
        <taxon>Magnoliopsida</taxon>
        <taxon>eudicotyledons</taxon>
        <taxon>Gunneridae</taxon>
        <taxon>Pentapetalae</taxon>
        <taxon>asterids</taxon>
        <taxon>campanulids</taxon>
        <taxon>Aquifoliales</taxon>
        <taxon>Aquifoliaceae</taxon>
        <taxon>Ilex</taxon>
    </lineage>
</organism>
<feature type="region of interest" description="Disordered" evidence="1">
    <location>
        <begin position="1"/>
        <end position="24"/>
    </location>
</feature>
<evidence type="ECO:0000313" key="3">
    <source>
        <dbReference type="Proteomes" id="UP001642360"/>
    </source>
</evidence>
<sequence>MLSGSVEGEESFSPRDKDLHSKEVQEEELHLTLVQIGEDLPKRLVKSRMTNSWAQVLMEQYGFPNSTVMAPDQELVRKTLSERKRKRKRLPKKADLPDPKRLEVVVHLHSGDTLAPHHEKFQPSK</sequence>
<reference evidence="2 3" key="1">
    <citation type="submission" date="2024-02" db="EMBL/GenBank/DDBJ databases">
        <authorList>
            <person name="Vignale AGUSTIN F."/>
            <person name="Sosa J E."/>
            <person name="Modenutti C."/>
        </authorList>
    </citation>
    <scope>NUCLEOTIDE SEQUENCE [LARGE SCALE GENOMIC DNA]</scope>
</reference>
<dbReference type="Proteomes" id="UP001642360">
    <property type="component" value="Unassembled WGS sequence"/>
</dbReference>
<keyword evidence="3" id="KW-1185">Reference proteome</keyword>
<dbReference type="AlphaFoldDB" id="A0ABC8RN25"/>
<evidence type="ECO:0000256" key="1">
    <source>
        <dbReference type="SAM" id="MobiDB-lite"/>
    </source>
</evidence>
<proteinExistence type="predicted"/>
<feature type="compositionally biased region" description="Basic and acidic residues" evidence="1">
    <location>
        <begin position="92"/>
        <end position="102"/>
    </location>
</feature>
<gene>
    <name evidence="2" type="ORF">ILEXP_LOCUS14233</name>
</gene>
<evidence type="ECO:0000313" key="2">
    <source>
        <dbReference type="EMBL" id="CAK9146390.1"/>
    </source>
</evidence>